<accession>A0A4R1N2G0</accession>
<dbReference type="PANTHER" id="PTHR35561:SF1">
    <property type="entry name" value="RNA 2',3'-CYCLIC PHOSPHODIESTERASE"/>
    <property type="match status" value="1"/>
</dbReference>
<keyword evidence="4" id="KW-1185">Reference proteome</keyword>
<feature type="active site" description="Proton acceptor" evidence="2">
    <location>
        <position position="119"/>
    </location>
</feature>
<dbReference type="OrthoDB" id="9793819at2"/>
<evidence type="ECO:0000256" key="1">
    <source>
        <dbReference type="ARBA" id="ARBA00022801"/>
    </source>
</evidence>
<organism evidence="3 4">
    <name type="scientific">Shimia isoporae</name>
    <dbReference type="NCBI Taxonomy" id="647720"/>
    <lineage>
        <taxon>Bacteria</taxon>
        <taxon>Pseudomonadati</taxon>
        <taxon>Pseudomonadota</taxon>
        <taxon>Alphaproteobacteria</taxon>
        <taxon>Rhodobacterales</taxon>
        <taxon>Roseobacteraceae</taxon>
    </lineage>
</organism>
<name>A0A4R1N2G0_9RHOB</name>
<dbReference type="EMBL" id="SMGR01000003">
    <property type="protein sequence ID" value="TCL00398.1"/>
    <property type="molecule type" value="Genomic_DNA"/>
</dbReference>
<comment type="caution">
    <text evidence="3">The sequence shown here is derived from an EMBL/GenBank/DDBJ whole genome shotgun (WGS) entry which is preliminary data.</text>
</comment>
<dbReference type="Pfam" id="PF13563">
    <property type="entry name" value="2_5_RNA_ligase2"/>
    <property type="match status" value="1"/>
</dbReference>
<dbReference type="InterPro" id="IPR004175">
    <property type="entry name" value="RNA_CPDase"/>
</dbReference>
<dbReference type="AlphaFoldDB" id="A0A4R1N2G0"/>
<sequence length="188" mass="20606">MRAFVAIDLSGSEADGFLDLQERLAVGRSVPAGNLHLTLAFLDEQPESALEALHEELEEVRHPAFELRFRGVDLFGGVRSRALAVLAEQEPALLDLQQAIKRCLHRVGISSATRRYRPHVTLARFKDGGQNPERLQAAISRGGTSEIGPLLVTHFSLFQSTLTSAGAIHEVLCDYPLQVFGDGEFDGF</sequence>
<comment type="function">
    <text evidence="2">Hydrolyzes RNA 2',3'-cyclic phosphodiester to an RNA 2'-phosphomonoester.</text>
</comment>
<evidence type="ECO:0000313" key="3">
    <source>
        <dbReference type="EMBL" id="TCL00398.1"/>
    </source>
</evidence>
<dbReference type="RefSeq" id="WP_132861182.1">
    <property type="nucleotide sequence ID" value="NZ_SMGR01000003.1"/>
</dbReference>
<dbReference type="PANTHER" id="PTHR35561">
    <property type="entry name" value="RNA 2',3'-CYCLIC PHOSPHODIESTERASE"/>
    <property type="match status" value="1"/>
</dbReference>
<dbReference type="HAMAP" id="MF_01940">
    <property type="entry name" value="RNA_CPDase"/>
    <property type="match status" value="1"/>
</dbReference>
<comment type="catalytic activity">
    <reaction evidence="2">
        <text>a 3'-end 2',3'-cyclophospho-ribonucleotide-RNA + H2O = a 3'-end 2'-phospho-ribonucleotide-RNA + H(+)</text>
        <dbReference type="Rhea" id="RHEA:11828"/>
        <dbReference type="Rhea" id="RHEA-COMP:10464"/>
        <dbReference type="Rhea" id="RHEA-COMP:17353"/>
        <dbReference type="ChEBI" id="CHEBI:15377"/>
        <dbReference type="ChEBI" id="CHEBI:15378"/>
        <dbReference type="ChEBI" id="CHEBI:83064"/>
        <dbReference type="ChEBI" id="CHEBI:173113"/>
        <dbReference type="EC" id="3.1.4.58"/>
    </reaction>
</comment>
<comment type="similarity">
    <text evidence="2">Belongs to the 2H phosphoesterase superfamily. ThpR family.</text>
</comment>
<dbReference type="SUPFAM" id="SSF55144">
    <property type="entry name" value="LigT-like"/>
    <property type="match status" value="1"/>
</dbReference>
<feature type="active site" description="Proton donor" evidence="2">
    <location>
        <position position="36"/>
    </location>
</feature>
<gene>
    <name evidence="3" type="ORF">BXY66_3039</name>
</gene>
<reference evidence="3 4" key="1">
    <citation type="submission" date="2019-03" db="EMBL/GenBank/DDBJ databases">
        <title>Genomic Encyclopedia of Archaeal and Bacterial Type Strains, Phase II (KMG-II): from individual species to whole genera.</title>
        <authorList>
            <person name="Goeker M."/>
        </authorList>
    </citation>
    <scope>NUCLEOTIDE SEQUENCE [LARGE SCALE GENOMIC DNA]</scope>
    <source>
        <strain evidence="3 4">DSM 26433</strain>
    </source>
</reference>
<keyword evidence="1 2" id="KW-0378">Hydrolase</keyword>
<dbReference type="Gene3D" id="3.90.1140.10">
    <property type="entry name" value="Cyclic phosphodiesterase"/>
    <property type="match status" value="1"/>
</dbReference>
<keyword evidence="3" id="KW-0436">Ligase</keyword>
<dbReference type="Proteomes" id="UP000295673">
    <property type="component" value="Unassembled WGS sequence"/>
</dbReference>
<dbReference type="EC" id="3.1.4.58" evidence="2"/>
<feature type="short sequence motif" description="HXTX 2" evidence="2">
    <location>
        <begin position="119"/>
        <end position="122"/>
    </location>
</feature>
<dbReference type="InterPro" id="IPR009097">
    <property type="entry name" value="Cyclic_Pdiesterase"/>
</dbReference>
<proteinExistence type="inferred from homology"/>
<dbReference type="GO" id="GO:0008664">
    <property type="term" value="F:RNA 2',3'-cyclic 3'-phosphodiesterase activity"/>
    <property type="evidence" value="ECO:0007669"/>
    <property type="project" value="UniProtKB-EC"/>
</dbReference>
<feature type="short sequence motif" description="HXTX 1" evidence="2">
    <location>
        <begin position="36"/>
        <end position="39"/>
    </location>
</feature>
<dbReference type="NCBIfam" id="TIGR02258">
    <property type="entry name" value="2_5_ligase"/>
    <property type="match status" value="1"/>
</dbReference>
<dbReference type="GO" id="GO:0004113">
    <property type="term" value="F:2',3'-cyclic-nucleotide 3'-phosphodiesterase activity"/>
    <property type="evidence" value="ECO:0007669"/>
    <property type="project" value="InterPro"/>
</dbReference>
<dbReference type="GO" id="GO:0016874">
    <property type="term" value="F:ligase activity"/>
    <property type="evidence" value="ECO:0007669"/>
    <property type="project" value="UniProtKB-KW"/>
</dbReference>
<evidence type="ECO:0000313" key="4">
    <source>
        <dbReference type="Proteomes" id="UP000295673"/>
    </source>
</evidence>
<evidence type="ECO:0000256" key="2">
    <source>
        <dbReference type="HAMAP-Rule" id="MF_01940"/>
    </source>
</evidence>
<protein>
    <recommendedName>
        <fullName evidence="2">RNA 2',3'-cyclic phosphodiesterase</fullName>
        <shortName evidence="2">RNA 2',3'-CPDase</shortName>
        <ecNumber evidence="2">3.1.4.58</ecNumber>
    </recommendedName>
</protein>